<dbReference type="Proteomes" id="UP001172457">
    <property type="component" value="Chromosome 3"/>
</dbReference>
<gene>
    <name evidence="1" type="ORF">OSB04_012187</name>
</gene>
<proteinExistence type="predicted"/>
<organism evidence="1 2">
    <name type="scientific">Centaurea solstitialis</name>
    <name type="common">yellow star-thistle</name>
    <dbReference type="NCBI Taxonomy" id="347529"/>
    <lineage>
        <taxon>Eukaryota</taxon>
        <taxon>Viridiplantae</taxon>
        <taxon>Streptophyta</taxon>
        <taxon>Embryophyta</taxon>
        <taxon>Tracheophyta</taxon>
        <taxon>Spermatophyta</taxon>
        <taxon>Magnoliopsida</taxon>
        <taxon>eudicotyledons</taxon>
        <taxon>Gunneridae</taxon>
        <taxon>Pentapetalae</taxon>
        <taxon>asterids</taxon>
        <taxon>campanulids</taxon>
        <taxon>Asterales</taxon>
        <taxon>Asteraceae</taxon>
        <taxon>Carduoideae</taxon>
        <taxon>Cardueae</taxon>
        <taxon>Centaureinae</taxon>
        <taxon>Centaurea</taxon>
    </lineage>
</organism>
<dbReference type="AlphaFoldDB" id="A0AA38TVN9"/>
<evidence type="ECO:0000313" key="1">
    <source>
        <dbReference type="EMBL" id="KAJ9557573.1"/>
    </source>
</evidence>
<accession>A0AA38TVN9</accession>
<sequence>MWQHIMIKEEIMDVVVVEAVDEVAVEEVVVEDTLSLGPHMPYSKGAEVNFAYEHKDDDNPDGPEDHNNTTHLDVSDFLNMDCLKIDDEDICLVDSGSTHTVLKKKRYFSHLTTQKANISTILGVVNIIEGFGKSHISVRTDTILRLWMNENMNTSSLQI</sequence>
<comment type="caution">
    <text evidence="1">The sequence shown here is derived from an EMBL/GenBank/DDBJ whole genome shotgun (WGS) entry which is preliminary data.</text>
</comment>
<protein>
    <submittedName>
        <fullName evidence="1">Uncharacterized protein</fullName>
    </submittedName>
</protein>
<name>A0AA38TVN9_9ASTR</name>
<dbReference type="EMBL" id="JARYMX010000003">
    <property type="protein sequence ID" value="KAJ9557573.1"/>
    <property type="molecule type" value="Genomic_DNA"/>
</dbReference>
<reference evidence="1" key="1">
    <citation type="submission" date="2023-03" db="EMBL/GenBank/DDBJ databases">
        <title>Chromosome-scale reference genome and RAD-based genetic map of yellow starthistle (Centaurea solstitialis) reveal putative structural variation and QTLs associated with invader traits.</title>
        <authorList>
            <person name="Reatini B."/>
            <person name="Cang F.A."/>
            <person name="Jiang Q."/>
            <person name="Mckibben M.T.W."/>
            <person name="Barker M.S."/>
            <person name="Rieseberg L.H."/>
            <person name="Dlugosch K.M."/>
        </authorList>
    </citation>
    <scope>NUCLEOTIDE SEQUENCE</scope>
    <source>
        <strain evidence="1">CAN-66</strain>
        <tissue evidence="1">Leaf</tissue>
    </source>
</reference>
<keyword evidence="2" id="KW-1185">Reference proteome</keyword>
<evidence type="ECO:0000313" key="2">
    <source>
        <dbReference type="Proteomes" id="UP001172457"/>
    </source>
</evidence>